<feature type="coiled-coil region" evidence="1">
    <location>
        <begin position="17"/>
        <end position="51"/>
    </location>
</feature>
<accession>A0A7J3MXY3</accession>
<evidence type="ECO:0000313" key="3">
    <source>
        <dbReference type="EMBL" id="HGT98407.1"/>
    </source>
</evidence>
<dbReference type="EMBL" id="DTDH01000092">
    <property type="protein sequence ID" value="HGT98407.1"/>
    <property type="molecule type" value="Genomic_DNA"/>
</dbReference>
<gene>
    <name evidence="2" type="ORF">ENT99_08530</name>
    <name evidence="3" type="ORF">ENU64_03150</name>
</gene>
<evidence type="ECO:0000256" key="1">
    <source>
        <dbReference type="SAM" id="Coils"/>
    </source>
</evidence>
<proteinExistence type="predicted"/>
<keyword evidence="1" id="KW-0175">Coiled coil</keyword>
<reference evidence="3" key="1">
    <citation type="journal article" date="2020" name="mSystems">
        <title>Genome- and Community-Level Interaction Insights into Carbon Utilization and Element Cycling Functions of Hydrothermarchaeota in Hydrothermal Sediment.</title>
        <authorList>
            <person name="Zhou Z."/>
            <person name="Liu Y."/>
            <person name="Xu W."/>
            <person name="Pan J."/>
            <person name="Luo Z.H."/>
            <person name="Li M."/>
        </authorList>
    </citation>
    <scope>NUCLEOTIDE SEQUENCE [LARGE SCALE GENOMIC DNA]</scope>
    <source>
        <strain evidence="2">SpSt-629</strain>
        <strain evidence="3">SpSt-688</strain>
    </source>
</reference>
<dbReference type="EMBL" id="DTAU01000155">
    <property type="protein sequence ID" value="HFQ79721.1"/>
    <property type="molecule type" value="Genomic_DNA"/>
</dbReference>
<sequence>MVYWVVYVDTVFSIKIRKEVKEKMKKYRDGVNLAEESCRYIEEILRKLEAQENFEKILKELEKLGGVSRNGLLLAL</sequence>
<evidence type="ECO:0000313" key="2">
    <source>
        <dbReference type="EMBL" id="HFQ79721.1"/>
    </source>
</evidence>
<name>A0A7J3MXY3_9CREN</name>
<protein>
    <submittedName>
        <fullName evidence="3">CopG family transcriptional regulator</fullName>
    </submittedName>
</protein>
<organism evidence="3">
    <name type="scientific">Ignisphaera aggregans</name>
    <dbReference type="NCBI Taxonomy" id="334771"/>
    <lineage>
        <taxon>Archaea</taxon>
        <taxon>Thermoproteota</taxon>
        <taxon>Thermoprotei</taxon>
        <taxon>Desulfurococcales</taxon>
        <taxon>Desulfurococcaceae</taxon>
        <taxon>Ignisphaera</taxon>
    </lineage>
</organism>
<dbReference type="AlphaFoldDB" id="A0A7J3MXY3"/>
<comment type="caution">
    <text evidence="3">The sequence shown here is derived from an EMBL/GenBank/DDBJ whole genome shotgun (WGS) entry which is preliminary data.</text>
</comment>